<reference evidence="2" key="1">
    <citation type="journal article" date="2019" name="Genome Announc.">
        <title>Draft Genome Sequence of Pseudoalteromonas piscicida Strain 36Y ROTHPW, an Hypersaline Seawater Isolate from the South Coast of Sonora, Mexico.</title>
        <authorList>
            <person name="Sanchez-Diaz R."/>
            <person name="Molina-Garza Z.J."/>
            <person name="Cruz-Suarez L.E."/>
            <person name="Selvin J."/>
            <person name="Kiran G.S."/>
            <person name="Ibarra-Gamez J.C."/>
            <person name="Gomez-Gil B."/>
            <person name="Galaviz-Silva L."/>
        </authorList>
    </citation>
    <scope>NUCLEOTIDE SEQUENCE [LARGE SCALE GENOMIC DNA]</scope>
    <source>
        <strain evidence="2">36Y_RITHPW</strain>
    </source>
</reference>
<protein>
    <submittedName>
        <fullName evidence="1">Uncharacterized protein</fullName>
    </submittedName>
</protein>
<organism evidence="1 2">
    <name type="scientific">Pseudoalteromonas piscicida</name>
    <dbReference type="NCBI Taxonomy" id="43662"/>
    <lineage>
        <taxon>Bacteria</taxon>
        <taxon>Pseudomonadati</taxon>
        <taxon>Pseudomonadota</taxon>
        <taxon>Gammaproteobacteria</taxon>
        <taxon>Alteromonadales</taxon>
        <taxon>Pseudoalteromonadaceae</taxon>
        <taxon>Pseudoalteromonas</taxon>
    </lineage>
</organism>
<dbReference type="AlphaFoldDB" id="A0A2A5JPS1"/>
<accession>A0A2A5JPS1</accession>
<dbReference type="EMBL" id="NKHF01000055">
    <property type="protein sequence ID" value="PCK31452.1"/>
    <property type="molecule type" value="Genomic_DNA"/>
</dbReference>
<evidence type="ECO:0000313" key="2">
    <source>
        <dbReference type="Proteomes" id="UP000228621"/>
    </source>
</evidence>
<name>A0A2A5JPS1_PSEO7</name>
<gene>
    <name evidence="1" type="ORF">CEX98_12470</name>
</gene>
<keyword evidence="2" id="KW-1185">Reference proteome</keyword>
<comment type="caution">
    <text evidence="1">The sequence shown here is derived from an EMBL/GenBank/DDBJ whole genome shotgun (WGS) entry which is preliminary data.</text>
</comment>
<dbReference type="OrthoDB" id="6315965at2"/>
<proteinExistence type="predicted"/>
<sequence>MDFVFFIPILYQLVLTLAQFEGVNLTLTALKISYLEQLNIKIFALLSTRFSRLKIEHLIKIIGIRIALVILVESKDHCPKHWLSTFFSQSWTVFPTTR</sequence>
<evidence type="ECO:0000313" key="1">
    <source>
        <dbReference type="EMBL" id="PCK31452.1"/>
    </source>
</evidence>
<dbReference type="Proteomes" id="UP000228621">
    <property type="component" value="Unassembled WGS sequence"/>
</dbReference>